<name>A0AAE3Y9Z5_9FLAO</name>
<keyword evidence="1" id="KW-0812">Transmembrane</keyword>
<accession>A0AAE3Y9Z5</accession>
<comment type="caution">
    <text evidence="2">The sequence shown here is derived from an EMBL/GenBank/DDBJ whole genome shotgun (WGS) entry which is preliminary data.</text>
</comment>
<dbReference type="EMBL" id="JAVDQY010000002">
    <property type="protein sequence ID" value="MDR6526311.1"/>
    <property type="molecule type" value="Genomic_DNA"/>
</dbReference>
<organism evidence="2 3">
    <name type="scientific">Chryseobacterium rhizosphaerae</name>
    <dbReference type="NCBI Taxonomy" id="395937"/>
    <lineage>
        <taxon>Bacteria</taxon>
        <taxon>Pseudomonadati</taxon>
        <taxon>Bacteroidota</taxon>
        <taxon>Flavobacteriia</taxon>
        <taxon>Flavobacteriales</taxon>
        <taxon>Weeksellaceae</taxon>
        <taxon>Chryseobacterium group</taxon>
        <taxon>Chryseobacterium</taxon>
    </lineage>
</organism>
<dbReference type="AlphaFoldDB" id="A0AAE3Y9Z5"/>
<keyword evidence="1" id="KW-0472">Membrane</keyword>
<gene>
    <name evidence="2" type="ORF">J2787_001691</name>
</gene>
<dbReference type="Proteomes" id="UP001184861">
    <property type="component" value="Unassembled WGS sequence"/>
</dbReference>
<proteinExistence type="predicted"/>
<feature type="transmembrane region" description="Helical" evidence="1">
    <location>
        <begin position="12"/>
        <end position="35"/>
    </location>
</feature>
<feature type="transmembrane region" description="Helical" evidence="1">
    <location>
        <begin position="47"/>
        <end position="68"/>
    </location>
</feature>
<sequence length="78" mass="9330">MSHFFIVHMSLFVMMQVSRIYIMFHVKYISVIFFLSKRGLVFLRCNYLNNIVLWFCSGEGIIFLIPYFSDFIGNFITL</sequence>
<evidence type="ECO:0000313" key="2">
    <source>
        <dbReference type="EMBL" id="MDR6526311.1"/>
    </source>
</evidence>
<reference evidence="2" key="1">
    <citation type="submission" date="2023-07" db="EMBL/GenBank/DDBJ databases">
        <title>Sorghum-associated microbial communities from plants grown in Nebraska, USA.</title>
        <authorList>
            <person name="Schachtman D."/>
        </authorList>
    </citation>
    <scope>NUCLEOTIDE SEQUENCE</scope>
    <source>
        <strain evidence="2">DS2360</strain>
    </source>
</reference>
<keyword evidence="1" id="KW-1133">Transmembrane helix</keyword>
<evidence type="ECO:0000256" key="1">
    <source>
        <dbReference type="SAM" id="Phobius"/>
    </source>
</evidence>
<protein>
    <submittedName>
        <fullName evidence="2">Uncharacterized protein</fullName>
    </submittedName>
</protein>
<evidence type="ECO:0000313" key="3">
    <source>
        <dbReference type="Proteomes" id="UP001184861"/>
    </source>
</evidence>